<evidence type="ECO:0000259" key="2">
    <source>
        <dbReference type="PROSITE" id="PS50006"/>
    </source>
</evidence>
<feature type="region of interest" description="Disordered" evidence="1">
    <location>
        <begin position="51"/>
        <end position="135"/>
    </location>
</feature>
<dbReference type="InterPro" id="IPR008984">
    <property type="entry name" value="SMAD_FHA_dom_sf"/>
</dbReference>
<dbReference type="Pfam" id="PF00498">
    <property type="entry name" value="FHA"/>
    <property type="match status" value="1"/>
</dbReference>
<dbReference type="AlphaFoldDB" id="A0A174JIW4"/>
<dbReference type="Gene3D" id="2.60.200.20">
    <property type="match status" value="1"/>
</dbReference>
<dbReference type="SUPFAM" id="SSF49879">
    <property type="entry name" value="SMAD/FHA domain"/>
    <property type="match status" value="1"/>
</dbReference>
<feature type="compositionally biased region" description="Acidic residues" evidence="1">
    <location>
        <begin position="82"/>
        <end position="93"/>
    </location>
</feature>
<protein>
    <submittedName>
        <fullName evidence="3">Oxoglutarate dehydrogenase inhibitor</fullName>
    </submittedName>
</protein>
<dbReference type="GeneID" id="75047657"/>
<evidence type="ECO:0000256" key="1">
    <source>
        <dbReference type="SAM" id="MobiDB-lite"/>
    </source>
</evidence>
<feature type="compositionally biased region" description="Basic and acidic residues" evidence="1">
    <location>
        <begin position="150"/>
        <end position="160"/>
    </location>
</feature>
<feature type="compositionally biased region" description="Acidic residues" evidence="1">
    <location>
        <begin position="119"/>
        <end position="128"/>
    </location>
</feature>
<proteinExistence type="predicted"/>
<dbReference type="EMBL" id="CYZL01000034">
    <property type="protein sequence ID" value="CUO98136.1"/>
    <property type="molecule type" value="Genomic_DNA"/>
</dbReference>
<dbReference type="Proteomes" id="UP000095679">
    <property type="component" value="Unassembled WGS sequence"/>
</dbReference>
<name>A0A174JIW4_9FIRM</name>
<feature type="region of interest" description="Disordered" evidence="1">
    <location>
        <begin position="150"/>
        <end position="169"/>
    </location>
</feature>
<organism evidence="3 4">
    <name type="scientific">Anaerobutyricum hallii</name>
    <dbReference type="NCBI Taxonomy" id="39488"/>
    <lineage>
        <taxon>Bacteria</taxon>
        <taxon>Bacillati</taxon>
        <taxon>Bacillota</taxon>
        <taxon>Clostridia</taxon>
        <taxon>Lachnospirales</taxon>
        <taxon>Lachnospiraceae</taxon>
        <taxon>Anaerobutyricum</taxon>
    </lineage>
</organism>
<feature type="compositionally biased region" description="Basic and acidic residues" evidence="1">
    <location>
        <begin position="51"/>
        <end position="70"/>
    </location>
</feature>
<evidence type="ECO:0000313" key="3">
    <source>
        <dbReference type="EMBL" id="CUO98136.1"/>
    </source>
</evidence>
<accession>A0A174JIW4</accession>
<dbReference type="SMART" id="SM00240">
    <property type="entry name" value="FHA"/>
    <property type="match status" value="1"/>
</dbReference>
<sequence length="299" mass="35127">MSIISQIGVVILIAFIVLVLIRSNKNLKKASEEGENFVDEWALRQEKKEEIKQKREEKKLEVQKEKEQKKLQKKQKRKGILVDEDNEPEEYELREEKEEKQALEEEQYAEEYPKKNDFSEMEYEEESQQDGYDGESIRVNTDWLYDYEEQERKRQERMQPEESSVGQDYKDESGKIVPMKKRETTGITLMKLDANHRVMARYRVNKIPFTIGRSTSNDLVLDDLCVARNHCRIIERDGRYLLEDVGTMNKLYVNGMVTGQVPLSDGLRVYIGNEEFQIAVEGGRSQSTRLYKNAEGSYE</sequence>
<dbReference type="RefSeq" id="WP_005351837.1">
    <property type="nucleotide sequence ID" value="NZ_BLYK01000032.1"/>
</dbReference>
<evidence type="ECO:0000313" key="4">
    <source>
        <dbReference type="Proteomes" id="UP000095679"/>
    </source>
</evidence>
<feature type="compositionally biased region" description="Basic and acidic residues" evidence="1">
    <location>
        <begin position="94"/>
        <end position="103"/>
    </location>
</feature>
<dbReference type="InterPro" id="IPR000253">
    <property type="entry name" value="FHA_dom"/>
</dbReference>
<dbReference type="PROSITE" id="PS50006">
    <property type="entry name" value="FHA_DOMAIN"/>
    <property type="match status" value="1"/>
</dbReference>
<dbReference type="CDD" id="cd00060">
    <property type="entry name" value="FHA"/>
    <property type="match status" value="1"/>
</dbReference>
<reference evidence="3 4" key="1">
    <citation type="submission" date="2015-09" db="EMBL/GenBank/DDBJ databases">
        <authorList>
            <consortium name="Pathogen Informatics"/>
        </authorList>
    </citation>
    <scope>NUCLEOTIDE SEQUENCE [LARGE SCALE GENOMIC DNA]</scope>
    <source>
        <strain evidence="3 4">2789STDY5834835</strain>
    </source>
</reference>
<feature type="domain" description="FHA" evidence="2">
    <location>
        <begin position="209"/>
        <end position="258"/>
    </location>
</feature>
<gene>
    <name evidence="3" type="primary">odhI</name>
    <name evidence="3" type="ORF">ERS852450_02799</name>
</gene>